<accession>A0A6G1FTP9</accession>
<keyword evidence="2" id="KW-1185">Reference proteome</keyword>
<reference evidence="1 3" key="1">
    <citation type="submission" date="2020-01" db="EMBL/GenBank/DDBJ databases">
        <authorList>
            <consortium name="DOE Joint Genome Institute"/>
            <person name="Haridas S."/>
            <person name="Albert R."/>
            <person name="Binder M."/>
            <person name="Bloem J."/>
            <person name="Labutti K."/>
            <person name="Salamov A."/>
            <person name="Andreopoulos B."/>
            <person name="Baker S.E."/>
            <person name="Barry K."/>
            <person name="Bills G."/>
            <person name="Bluhm B.H."/>
            <person name="Cannon C."/>
            <person name="Castanera R."/>
            <person name="Culley D.E."/>
            <person name="Daum C."/>
            <person name="Ezra D."/>
            <person name="Gonzalez J.B."/>
            <person name="Henrissat B."/>
            <person name="Kuo A."/>
            <person name="Liang C."/>
            <person name="Lipzen A."/>
            <person name="Lutzoni F."/>
            <person name="Magnuson J."/>
            <person name="Mondo S."/>
            <person name="Nolan M."/>
            <person name="Ohm R."/>
            <person name="Pangilinan J."/>
            <person name="Park H.-J."/>
            <person name="Ramirez L."/>
            <person name="Alfaro M."/>
            <person name="Sun H."/>
            <person name="Tritt A."/>
            <person name="Yoshinaga Y."/>
            <person name="Zwiers L.-H."/>
            <person name="Turgeon B.G."/>
            <person name="Goodwin S.B."/>
            <person name="Spatafora J.W."/>
            <person name="Crous P.W."/>
            <person name="Grigoriev I.V."/>
        </authorList>
    </citation>
    <scope>NUCLEOTIDE SEQUENCE</scope>
    <source>
        <strain evidence="1 3">CBS 781.70</strain>
    </source>
</reference>
<evidence type="ECO:0000313" key="1">
    <source>
        <dbReference type="EMBL" id="KAF1809096.1"/>
    </source>
</evidence>
<name>A0A6G1FTP9_9PEZI</name>
<reference evidence="3" key="3">
    <citation type="submission" date="2025-04" db="UniProtKB">
        <authorList>
            <consortium name="RefSeq"/>
        </authorList>
    </citation>
    <scope>IDENTIFICATION</scope>
    <source>
        <strain evidence="3">CBS 781.70</strain>
    </source>
</reference>
<dbReference type="AlphaFoldDB" id="A0A6G1FTP9"/>
<dbReference type="GeneID" id="54414647"/>
<sequence>MCQMYTQGVSTFPFVGWMFSIPSPATHWTLCGLSAAPNNFTLLYLKASGISRYGQGISLMCH</sequence>
<dbReference type="Proteomes" id="UP000504638">
    <property type="component" value="Unplaced"/>
</dbReference>
<gene>
    <name evidence="1 3" type="ORF">P152DRAFT_169243</name>
</gene>
<evidence type="ECO:0000313" key="3">
    <source>
        <dbReference type="RefSeq" id="XP_033530727.1"/>
    </source>
</evidence>
<dbReference type="EMBL" id="ML975175">
    <property type="protein sequence ID" value="KAF1809096.1"/>
    <property type="molecule type" value="Genomic_DNA"/>
</dbReference>
<organism evidence="1">
    <name type="scientific">Eremomyces bilateralis CBS 781.70</name>
    <dbReference type="NCBI Taxonomy" id="1392243"/>
    <lineage>
        <taxon>Eukaryota</taxon>
        <taxon>Fungi</taxon>
        <taxon>Dikarya</taxon>
        <taxon>Ascomycota</taxon>
        <taxon>Pezizomycotina</taxon>
        <taxon>Dothideomycetes</taxon>
        <taxon>Dothideomycetes incertae sedis</taxon>
        <taxon>Eremomycetales</taxon>
        <taxon>Eremomycetaceae</taxon>
        <taxon>Eremomyces</taxon>
    </lineage>
</organism>
<protein>
    <submittedName>
        <fullName evidence="1 3">Uncharacterized protein</fullName>
    </submittedName>
</protein>
<evidence type="ECO:0000313" key="2">
    <source>
        <dbReference type="Proteomes" id="UP000504638"/>
    </source>
</evidence>
<proteinExistence type="predicted"/>
<dbReference type="RefSeq" id="XP_033530727.1">
    <property type="nucleotide sequence ID" value="XM_033674077.1"/>
</dbReference>
<reference evidence="3" key="2">
    <citation type="submission" date="2020-04" db="EMBL/GenBank/DDBJ databases">
        <authorList>
            <consortium name="NCBI Genome Project"/>
        </authorList>
    </citation>
    <scope>NUCLEOTIDE SEQUENCE</scope>
    <source>
        <strain evidence="3">CBS 781.70</strain>
    </source>
</reference>